<dbReference type="Proteomes" id="UP000017174">
    <property type="component" value="Unassembled WGS sequence"/>
</dbReference>
<dbReference type="HOGENOM" id="CLU_549662_0_0_11"/>
<feature type="transmembrane region" description="Helical" evidence="2">
    <location>
        <begin position="218"/>
        <end position="236"/>
    </location>
</feature>
<gene>
    <name evidence="4" type="ORF">HMPREF0742_00663</name>
</gene>
<name>U7V8E2_9MICC</name>
<keyword evidence="2" id="KW-0472">Membrane</keyword>
<feature type="transmembrane region" description="Helical" evidence="2">
    <location>
        <begin position="305"/>
        <end position="326"/>
    </location>
</feature>
<dbReference type="AlphaFoldDB" id="U7V8E2"/>
<feature type="transmembrane region" description="Helical" evidence="2">
    <location>
        <begin position="243"/>
        <end position="260"/>
    </location>
</feature>
<feature type="transmembrane region" description="Helical" evidence="2">
    <location>
        <begin position="396"/>
        <end position="423"/>
    </location>
</feature>
<dbReference type="Gene3D" id="1.20.144.10">
    <property type="entry name" value="Phosphatidic acid phosphatase type 2/haloperoxidase"/>
    <property type="match status" value="1"/>
</dbReference>
<dbReference type="PATRIC" id="fig|888019.4.peg.566"/>
<feature type="transmembrane region" description="Helical" evidence="2">
    <location>
        <begin position="365"/>
        <end position="390"/>
    </location>
</feature>
<dbReference type="EMBL" id="AXZG01000016">
    <property type="protein sequence ID" value="ERT67063.1"/>
    <property type="molecule type" value="Genomic_DNA"/>
</dbReference>
<keyword evidence="2" id="KW-1133">Transmembrane helix</keyword>
<dbReference type="Pfam" id="PF01569">
    <property type="entry name" value="PAP2"/>
    <property type="match status" value="1"/>
</dbReference>
<feature type="transmembrane region" description="Helical" evidence="2">
    <location>
        <begin position="280"/>
        <end position="298"/>
    </location>
</feature>
<feature type="compositionally biased region" description="Low complexity" evidence="1">
    <location>
        <begin position="107"/>
        <end position="124"/>
    </location>
</feature>
<feature type="transmembrane region" description="Helical" evidence="2">
    <location>
        <begin position="332"/>
        <end position="353"/>
    </location>
</feature>
<evidence type="ECO:0000256" key="2">
    <source>
        <dbReference type="SAM" id="Phobius"/>
    </source>
</evidence>
<accession>U7V8E2</accession>
<feature type="region of interest" description="Disordered" evidence="1">
    <location>
        <begin position="1"/>
        <end position="124"/>
    </location>
</feature>
<organism evidence="4 5">
    <name type="scientific">Rothia aeria F0184</name>
    <dbReference type="NCBI Taxonomy" id="888019"/>
    <lineage>
        <taxon>Bacteria</taxon>
        <taxon>Bacillati</taxon>
        <taxon>Actinomycetota</taxon>
        <taxon>Actinomycetes</taxon>
        <taxon>Micrococcales</taxon>
        <taxon>Micrococcaceae</taxon>
        <taxon>Rothia</taxon>
    </lineage>
</organism>
<evidence type="ECO:0000313" key="4">
    <source>
        <dbReference type="EMBL" id="ERT67063.1"/>
    </source>
</evidence>
<proteinExistence type="predicted"/>
<keyword evidence="2" id="KW-0812">Transmembrane</keyword>
<comment type="caution">
    <text evidence="4">The sequence shown here is derived from an EMBL/GenBank/DDBJ whole genome shotgun (WGS) entry which is preliminary data.</text>
</comment>
<dbReference type="SUPFAM" id="SSF48317">
    <property type="entry name" value="Acid phosphatase/Vanadium-dependent haloperoxidase"/>
    <property type="match status" value="1"/>
</dbReference>
<dbReference type="InterPro" id="IPR000326">
    <property type="entry name" value="PAP2/HPO"/>
</dbReference>
<evidence type="ECO:0000313" key="5">
    <source>
        <dbReference type="Proteomes" id="UP000017174"/>
    </source>
</evidence>
<feature type="domain" description="Phosphatidic acid phosphatase type 2/haloperoxidase" evidence="3">
    <location>
        <begin position="276"/>
        <end position="349"/>
    </location>
</feature>
<reference evidence="4 5" key="1">
    <citation type="submission" date="2013-08" db="EMBL/GenBank/DDBJ databases">
        <authorList>
            <person name="Weinstock G."/>
            <person name="Sodergren E."/>
            <person name="Wylie T."/>
            <person name="Fulton L."/>
            <person name="Fulton R."/>
            <person name="Fronick C."/>
            <person name="O'Laughlin M."/>
            <person name="Godfrey J."/>
            <person name="Miner T."/>
            <person name="Herter B."/>
            <person name="Appelbaum E."/>
            <person name="Cordes M."/>
            <person name="Lek S."/>
            <person name="Wollam A."/>
            <person name="Pepin K.H."/>
            <person name="Palsikar V.B."/>
            <person name="Mitreva M."/>
            <person name="Wilson R.K."/>
        </authorList>
    </citation>
    <scope>NUCLEOTIDE SEQUENCE [LARGE SCALE GENOMIC DNA]</scope>
    <source>
        <strain evidence="4 5">F0184</strain>
    </source>
</reference>
<evidence type="ECO:0000256" key="1">
    <source>
        <dbReference type="SAM" id="MobiDB-lite"/>
    </source>
</evidence>
<dbReference type="InterPro" id="IPR036938">
    <property type="entry name" value="PAP2/HPO_sf"/>
</dbReference>
<sequence length="439" mass="46298">MIREDTMAKRSTAHTASAHDSTAPDDSTIPLGEVPEATEVLGAEEETIGATRNPYQRRSSASGTAQMPHVPDPHSPPTPAQGYPAAPHSVGAYDADPTEHLPYSADPQFSSSPQYAQAPQQYPPNAQYGGPAGYVAYGVPPQAPGAAPEGYADTGRPGTRIILQHLFALFVFAVGAVASLYFFVGTYRGQQLDEDALNEYGKQFSGFEGPTLKALDNLPYVVVALAVVGLVLVLIWKHHFVSAVVGVFTAAAATVSTQLLKNTLVKPNYGVQEAVLNSAPSGHTTLAAAAGAAIFLAAPRSLRPAVAVLGSLATCLTGMATMINNWHRPGDVVSAIFVTAFWTVIGLMVLRYFRRSEFRGGKRTIGSVIVPLLTIATLFLGFCSVVLYLIVSVSSLPGGVFVASTSMVLAVGTGCAAALIGLLRPRNRPRPAYTKVWSY</sequence>
<dbReference type="CDD" id="cd01610">
    <property type="entry name" value="PAP2_like"/>
    <property type="match status" value="1"/>
</dbReference>
<feature type="compositionally biased region" description="Polar residues" evidence="1">
    <location>
        <begin position="53"/>
        <end position="65"/>
    </location>
</feature>
<protein>
    <submittedName>
        <fullName evidence="4">PAP2 family protein</fullName>
    </submittedName>
</protein>
<evidence type="ECO:0000259" key="3">
    <source>
        <dbReference type="Pfam" id="PF01569"/>
    </source>
</evidence>
<feature type="transmembrane region" description="Helical" evidence="2">
    <location>
        <begin position="166"/>
        <end position="184"/>
    </location>
</feature>